<comment type="caution">
    <text evidence="1">The sequence shown here is derived from an EMBL/GenBank/DDBJ whole genome shotgun (WGS) entry which is preliminary data.</text>
</comment>
<dbReference type="EMBL" id="BSXS01002287">
    <property type="protein sequence ID" value="GME78694.1"/>
    <property type="molecule type" value="Genomic_DNA"/>
</dbReference>
<dbReference type="Proteomes" id="UP001165064">
    <property type="component" value="Unassembled WGS sequence"/>
</dbReference>
<reference evidence="1" key="1">
    <citation type="submission" date="2023-04" db="EMBL/GenBank/DDBJ databases">
        <title>Ambrosiozyma monospora NBRC 10751.</title>
        <authorList>
            <person name="Ichikawa N."/>
            <person name="Sato H."/>
            <person name="Tonouchi N."/>
        </authorList>
    </citation>
    <scope>NUCLEOTIDE SEQUENCE</scope>
    <source>
        <strain evidence="1">NBRC 10751</strain>
    </source>
</reference>
<proteinExistence type="predicted"/>
<evidence type="ECO:0000313" key="1">
    <source>
        <dbReference type="EMBL" id="GME78694.1"/>
    </source>
</evidence>
<protein>
    <submittedName>
        <fullName evidence="1">Unnamed protein product</fullName>
    </submittedName>
</protein>
<accession>A0ACB5T1E8</accession>
<gene>
    <name evidence="1" type="ORF">Amon02_000356600</name>
</gene>
<keyword evidence="2" id="KW-1185">Reference proteome</keyword>
<organism evidence="1 2">
    <name type="scientific">Ambrosiozyma monospora</name>
    <name type="common">Yeast</name>
    <name type="synonym">Endomycopsis monosporus</name>
    <dbReference type="NCBI Taxonomy" id="43982"/>
    <lineage>
        <taxon>Eukaryota</taxon>
        <taxon>Fungi</taxon>
        <taxon>Dikarya</taxon>
        <taxon>Ascomycota</taxon>
        <taxon>Saccharomycotina</taxon>
        <taxon>Pichiomycetes</taxon>
        <taxon>Pichiales</taxon>
        <taxon>Pichiaceae</taxon>
        <taxon>Ambrosiozyma</taxon>
    </lineage>
</organism>
<evidence type="ECO:0000313" key="2">
    <source>
        <dbReference type="Proteomes" id="UP001165064"/>
    </source>
</evidence>
<name>A0ACB5T1E8_AMBMO</name>
<sequence>MHKLDEEVVRTLKDKPHLDDTIYENVPNSKQNTDTTRDMMISLRSTSNDPEAGEINWKILERLFLILLIHTVTIVPQESC</sequence>